<dbReference type="Pfam" id="PF07690">
    <property type="entry name" value="MFS_1"/>
    <property type="match status" value="1"/>
</dbReference>
<organism evidence="5 6">
    <name type="scientific">Qipengyuania algicida</name>
    <dbReference type="NCBI Taxonomy" id="1836209"/>
    <lineage>
        <taxon>Bacteria</taxon>
        <taxon>Pseudomonadati</taxon>
        <taxon>Pseudomonadota</taxon>
        <taxon>Alphaproteobacteria</taxon>
        <taxon>Sphingomonadales</taxon>
        <taxon>Erythrobacteraceae</taxon>
        <taxon>Qipengyuania</taxon>
    </lineage>
</organism>
<evidence type="ECO:0000313" key="5">
    <source>
        <dbReference type="EMBL" id="MXP29633.1"/>
    </source>
</evidence>
<evidence type="ECO:0000256" key="2">
    <source>
        <dbReference type="ARBA" id="ARBA00022989"/>
    </source>
</evidence>
<dbReference type="InterPro" id="IPR011701">
    <property type="entry name" value="MFS"/>
</dbReference>
<dbReference type="EMBL" id="WTYA01000010">
    <property type="protein sequence ID" value="MXP29633.1"/>
    <property type="molecule type" value="Genomic_DNA"/>
</dbReference>
<feature type="transmembrane region" description="Helical" evidence="4">
    <location>
        <begin position="83"/>
        <end position="109"/>
    </location>
</feature>
<proteinExistence type="predicted"/>
<feature type="transmembrane region" description="Helical" evidence="4">
    <location>
        <begin position="326"/>
        <end position="346"/>
    </location>
</feature>
<feature type="transmembrane region" description="Helical" evidence="4">
    <location>
        <begin position="149"/>
        <end position="169"/>
    </location>
</feature>
<dbReference type="Gene3D" id="1.20.1250.20">
    <property type="entry name" value="MFS general substrate transporter like domains"/>
    <property type="match status" value="2"/>
</dbReference>
<evidence type="ECO:0000256" key="4">
    <source>
        <dbReference type="SAM" id="Phobius"/>
    </source>
</evidence>
<dbReference type="SUPFAM" id="SSF103473">
    <property type="entry name" value="MFS general substrate transporter"/>
    <property type="match status" value="1"/>
</dbReference>
<dbReference type="OrthoDB" id="9787815at2"/>
<keyword evidence="3 4" id="KW-0472">Membrane</keyword>
<feature type="transmembrane region" description="Helical" evidence="4">
    <location>
        <begin position="56"/>
        <end position="77"/>
    </location>
</feature>
<feature type="transmembrane region" description="Helical" evidence="4">
    <location>
        <begin position="289"/>
        <end position="306"/>
    </location>
</feature>
<evidence type="ECO:0000313" key="6">
    <source>
        <dbReference type="Proteomes" id="UP000439780"/>
    </source>
</evidence>
<name>A0A845AKF0_9SPHN</name>
<feature type="transmembrane region" description="Helical" evidence="4">
    <location>
        <begin position="233"/>
        <end position="253"/>
    </location>
</feature>
<keyword evidence="1 4" id="KW-0812">Transmembrane</keyword>
<dbReference type="Proteomes" id="UP000439780">
    <property type="component" value="Unassembled WGS sequence"/>
</dbReference>
<dbReference type="RefSeq" id="WP_160753936.1">
    <property type="nucleotide sequence ID" value="NZ_WTYA01000010.1"/>
</dbReference>
<feature type="transmembrane region" description="Helical" evidence="4">
    <location>
        <begin position="352"/>
        <end position="373"/>
    </location>
</feature>
<sequence length="393" mass="41398">MDGLAGGFTAIVLPYIAVQKGMSVTAIGAIIGAYVLAAPVKLLWSPILDMWWTLKRWYLLGTAITIITILTMFQAPIDDGGQWLLIGLGFVLGTASQIANAAQGALLVLTVERKELSAASGYVQGSKLVMQGVSGGAGVLIATRWGMSAASLCFAGAVVFTSLPIGMISEPARRLVSLKLSARLLAVGGEMVDMARQPRSRWVMLAFLTPIGAGGASYLWPALAPEWHAGPNVVSLANGLGAAAASGLGCFIYGRFVGHFDRIKAFLTTAMLLVGAALLLTALPREAMFFAAGTMIYSLMLGFSYASYTALQFETVGEGAVASKNALLNAFGNVPITYMPILLGIVHDQWSTTAMLLFEVMLTSFVITIFAFLRPRTTCDHMGAISIVTVSAG</sequence>
<feature type="transmembrane region" description="Helical" evidence="4">
    <location>
        <begin position="121"/>
        <end position="143"/>
    </location>
</feature>
<dbReference type="InterPro" id="IPR036259">
    <property type="entry name" value="MFS_trans_sf"/>
</dbReference>
<comment type="caution">
    <text evidence="5">The sequence shown here is derived from an EMBL/GenBank/DDBJ whole genome shotgun (WGS) entry which is preliminary data.</text>
</comment>
<keyword evidence="6" id="KW-1185">Reference proteome</keyword>
<evidence type="ECO:0000256" key="1">
    <source>
        <dbReference type="ARBA" id="ARBA00022692"/>
    </source>
</evidence>
<evidence type="ECO:0000256" key="3">
    <source>
        <dbReference type="ARBA" id="ARBA00023136"/>
    </source>
</evidence>
<feature type="transmembrane region" description="Helical" evidence="4">
    <location>
        <begin position="22"/>
        <end position="44"/>
    </location>
</feature>
<dbReference type="AlphaFoldDB" id="A0A845AKF0"/>
<keyword evidence="2 4" id="KW-1133">Transmembrane helix</keyword>
<gene>
    <name evidence="5" type="ORF">GRI58_12485</name>
</gene>
<feature type="transmembrane region" description="Helical" evidence="4">
    <location>
        <begin position="202"/>
        <end position="221"/>
    </location>
</feature>
<dbReference type="GO" id="GO:0022857">
    <property type="term" value="F:transmembrane transporter activity"/>
    <property type="evidence" value="ECO:0007669"/>
    <property type="project" value="InterPro"/>
</dbReference>
<reference evidence="5 6" key="1">
    <citation type="submission" date="2019-12" db="EMBL/GenBank/DDBJ databases">
        <title>Genomic-based taxomic classification of the family Erythrobacteraceae.</title>
        <authorList>
            <person name="Xu L."/>
        </authorList>
    </citation>
    <scope>NUCLEOTIDE SEQUENCE [LARGE SCALE GENOMIC DNA]</scope>
    <source>
        <strain evidence="5 6">KEMB 9005-328</strain>
    </source>
</reference>
<evidence type="ECO:0008006" key="7">
    <source>
        <dbReference type="Google" id="ProtNLM"/>
    </source>
</evidence>
<feature type="transmembrane region" description="Helical" evidence="4">
    <location>
        <begin position="265"/>
        <end position="283"/>
    </location>
</feature>
<protein>
    <recommendedName>
        <fullName evidence="7">MFS transporter</fullName>
    </recommendedName>
</protein>
<accession>A0A845AKF0</accession>